<dbReference type="PROSITE" id="PS00107">
    <property type="entry name" value="PROTEIN_KINASE_ATP"/>
    <property type="match status" value="1"/>
</dbReference>
<dbReference type="InterPro" id="IPR050839">
    <property type="entry name" value="Rho-assoc_Ser/Thr_Kinase"/>
</dbReference>
<evidence type="ECO:0000256" key="4">
    <source>
        <dbReference type="ARBA" id="ARBA00047899"/>
    </source>
</evidence>
<evidence type="ECO:0000313" key="9">
    <source>
        <dbReference type="Proteomes" id="UP000437017"/>
    </source>
</evidence>
<keyword evidence="6" id="KW-0067">ATP-binding</keyword>
<dbReference type="Proteomes" id="UP000437017">
    <property type="component" value="Unassembled WGS sequence"/>
</dbReference>
<comment type="caution">
    <text evidence="8">The sequence shown here is derived from an EMBL/GenBank/DDBJ whole genome shotgun (WGS) entry which is preliminary data.</text>
</comment>
<dbReference type="PROSITE" id="PS50011">
    <property type="entry name" value="PROTEIN_KINASE_DOM"/>
    <property type="match status" value="1"/>
</dbReference>
<evidence type="ECO:0000256" key="5">
    <source>
        <dbReference type="ARBA" id="ARBA00048679"/>
    </source>
</evidence>
<reference evidence="8 9" key="1">
    <citation type="journal article" date="2019" name="PLoS ONE">
        <title>Genomic analyses reveal an absence of contemporary introgressive admixture between fin whales and blue whales, despite known hybrids.</title>
        <authorList>
            <person name="Westbury M.V."/>
            <person name="Petersen B."/>
            <person name="Lorenzen E.D."/>
        </authorList>
    </citation>
    <scope>NUCLEOTIDE SEQUENCE [LARGE SCALE GENOMIC DNA]</scope>
    <source>
        <strain evidence="8">FinWhale-01</strain>
    </source>
</reference>
<dbReference type="AlphaFoldDB" id="A0A643BXF5"/>
<dbReference type="GO" id="GO:0005524">
    <property type="term" value="F:ATP binding"/>
    <property type="evidence" value="ECO:0007669"/>
    <property type="project" value="UniProtKB-UniRule"/>
</dbReference>
<evidence type="ECO:0000259" key="7">
    <source>
        <dbReference type="PROSITE" id="PS50011"/>
    </source>
</evidence>
<dbReference type="EMBL" id="SGJD01003594">
    <property type="protein sequence ID" value="KAB0392719.1"/>
    <property type="molecule type" value="Genomic_DNA"/>
</dbReference>
<name>A0A643BXF5_BALPH</name>
<keyword evidence="3" id="KW-0418">Kinase</keyword>
<accession>A0A643BXF5</accession>
<proteinExistence type="predicted"/>
<keyword evidence="2" id="KW-0597">Phosphoprotein</keyword>
<keyword evidence="3" id="KW-0808">Transferase</keyword>
<dbReference type="InterPro" id="IPR017441">
    <property type="entry name" value="Protein_kinase_ATP_BS"/>
</dbReference>
<comment type="catalytic activity">
    <reaction evidence="5">
        <text>L-seryl-[protein] + ATP = O-phospho-L-seryl-[protein] + ADP + H(+)</text>
        <dbReference type="Rhea" id="RHEA:17989"/>
        <dbReference type="Rhea" id="RHEA-COMP:9863"/>
        <dbReference type="Rhea" id="RHEA-COMP:11604"/>
        <dbReference type="ChEBI" id="CHEBI:15378"/>
        <dbReference type="ChEBI" id="CHEBI:29999"/>
        <dbReference type="ChEBI" id="CHEBI:30616"/>
        <dbReference type="ChEBI" id="CHEBI:83421"/>
        <dbReference type="ChEBI" id="CHEBI:456216"/>
        <dbReference type="EC" id="2.7.11.1"/>
    </reaction>
</comment>
<feature type="binding site" evidence="6">
    <location>
        <position position="65"/>
    </location>
    <ligand>
        <name>ATP</name>
        <dbReference type="ChEBI" id="CHEBI:30616"/>
    </ligand>
</feature>
<gene>
    <name evidence="8" type="ORF">E2I00_013148</name>
</gene>
<dbReference type="OrthoDB" id="9716223at2759"/>
<dbReference type="Pfam" id="PF00069">
    <property type="entry name" value="Pkinase"/>
    <property type="match status" value="1"/>
</dbReference>
<keyword evidence="1" id="KW-0723">Serine/threonine-protein kinase</keyword>
<dbReference type="Gene3D" id="3.30.200.20">
    <property type="entry name" value="Phosphorylase Kinase, domain 1"/>
    <property type="match status" value="1"/>
</dbReference>
<protein>
    <recommendedName>
        <fullName evidence="7">Protein kinase domain-containing protein</fullName>
    </recommendedName>
</protein>
<dbReference type="InterPro" id="IPR011009">
    <property type="entry name" value="Kinase-like_dom_sf"/>
</dbReference>
<dbReference type="InterPro" id="IPR000719">
    <property type="entry name" value="Prot_kinase_dom"/>
</dbReference>
<dbReference type="SUPFAM" id="SSF56112">
    <property type="entry name" value="Protein kinase-like (PK-like)"/>
    <property type="match status" value="1"/>
</dbReference>
<sequence>MHVFEAPYGSGVTLPSFADSDIIAELQELQPSAKDFEVRSVVGCGNFAEVQVVREKATGDIYAMKVMKKKALLAQEQVSYFEEEQNILSRSTSPWIPQLQYAFQDKNNVYLVSSCSSCLKEEELTHLERASFIAGYCSCGSKSNKEKSFI</sequence>
<organism evidence="8 9">
    <name type="scientific">Balaenoptera physalus</name>
    <name type="common">Fin whale</name>
    <name type="synonym">Balaena physalus</name>
    <dbReference type="NCBI Taxonomy" id="9770"/>
    <lineage>
        <taxon>Eukaryota</taxon>
        <taxon>Metazoa</taxon>
        <taxon>Chordata</taxon>
        <taxon>Craniata</taxon>
        <taxon>Vertebrata</taxon>
        <taxon>Euteleostomi</taxon>
        <taxon>Mammalia</taxon>
        <taxon>Eutheria</taxon>
        <taxon>Laurasiatheria</taxon>
        <taxon>Artiodactyla</taxon>
        <taxon>Whippomorpha</taxon>
        <taxon>Cetacea</taxon>
        <taxon>Mysticeti</taxon>
        <taxon>Balaenopteridae</taxon>
        <taxon>Balaenoptera</taxon>
    </lineage>
</organism>
<feature type="domain" description="Protein kinase" evidence="7">
    <location>
        <begin position="36"/>
        <end position="150"/>
    </location>
</feature>
<dbReference type="PANTHER" id="PTHR22988:SF71">
    <property type="entry name" value="CITRON RHO-INTERACTING KINASE"/>
    <property type="match status" value="1"/>
</dbReference>
<comment type="catalytic activity">
    <reaction evidence="4">
        <text>L-threonyl-[protein] + ATP = O-phospho-L-threonyl-[protein] + ADP + H(+)</text>
        <dbReference type="Rhea" id="RHEA:46608"/>
        <dbReference type="Rhea" id="RHEA-COMP:11060"/>
        <dbReference type="Rhea" id="RHEA-COMP:11605"/>
        <dbReference type="ChEBI" id="CHEBI:15378"/>
        <dbReference type="ChEBI" id="CHEBI:30013"/>
        <dbReference type="ChEBI" id="CHEBI:30616"/>
        <dbReference type="ChEBI" id="CHEBI:61977"/>
        <dbReference type="ChEBI" id="CHEBI:456216"/>
        <dbReference type="EC" id="2.7.11.1"/>
    </reaction>
</comment>
<keyword evidence="6" id="KW-0547">Nucleotide-binding</keyword>
<dbReference type="PANTHER" id="PTHR22988">
    <property type="entry name" value="MYOTONIC DYSTROPHY S/T KINASE-RELATED"/>
    <property type="match status" value="1"/>
</dbReference>
<evidence type="ECO:0000313" key="8">
    <source>
        <dbReference type="EMBL" id="KAB0392719.1"/>
    </source>
</evidence>
<evidence type="ECO:0000256" key="6">
    <source>
        <dbReference type="PROSITE-ProRule" id="PRU10141"/>
    </source>
</evidence>
<keyword evidence="9" id="KW-1185">Reference proteome</keyword>
<dbReference type="GO" id="GO:0004674">
    <property type="term" value="F:protein serine/threonine kinase activity"/>
    <property type="evidence" value="ECO:0007669"/>
    <property type="project" value="UniProtKB-KW"/>
</dbReference>
<evidence type="ECO:0000256" key="3">
    <source>
        <dbReference type="ARBA" id="ARBA00022777"/>
    </source>
</evidence>
<evidence type="ECO:0000256" key="1">
    <source>
        <dbReference type="ARBA" id="ARBA00022527"/>
    </source>
</evidence>
<evidence type="ECO:0000256" key="2">
    <source>
        <dbReference type="ARBA" id="ARBA00022553"/>
    </source>
</evidence>